<dbReference type="GO" id="GO:0046654">
    <property type="term" value="P:tetrahydrofolate biosynthetic process"/>
    <property type="evidence" value="ECO:0007669"/>
    <property type="project" value="UniProtKB-UniPathway"/>
</dbReference>
<evidence type="ECO:0000256" key="7">
    <source>
        <dbReference type="ARBA" id="ARBA00022679"/>
    </source>
</evidence>
<dbReference type="GO" id="GO:0004156">
    <property type="term" value="F:dihydropteroate synthase activity"/>
    <property type="evidence" value="ECO:0007669"/>
    <property type="project" value="UniProtKB-EC"/>
</dbReference>
<dbReference type="CDD" id="cd00739">
    <property type="entry name" value="DHPS"/>
    <property type="match status" value="1"/>
</dbReference>
<evidence type="ECO:0000256" key="3">
    <source>
        <dbReference type="ARBA" id="ARBA00004763"/>
    </source>
</evidence>
<dbReference type="PANTHER" id="PTHR20941">
    <property type="entry name" value="FOLATE SYNTHESIS PROTEINS"/>
    <property type="match status" value="1"/>
</dbReference>
<evidence type="ECO:0000256" key="11">
    <source>
        <dbReference type="ARBA" id="ARBA00030193"/>
    </source>
</evidence>
<gene>
    <name evidence="14" type="primary">folP</name>
    <name evidence="14" type="ORF">BR63_14525</name>
</gene>
<keyword evidence="15" id="KW-1185">Reference proteome</keyword>
<evidence type="ECO:0000256" key="5">
    <source>
        <dbReference type="ARBA" id="ARBA00012458"/>
    </source>
</evidence>
<evidence type="ECO:0000256" key="1">
    <source>
        <dbReference type="ARBA" id="ARBA00000012"/>
    </source>
</evidence>
<dbReference type="NCBIfam" id="TIGR01496">
    <property type="entry name" value="DHPS"/>
    <property type="match status" value="1"/>
</dbReference>
<evidence type="ECO:0000256" key="12">
    <source>
        <dbReference type="ARBA" id="ARBA00053449"/>
    </source>
</evidence>
<keyword evidence="10" id="KW-0289">Folate biosynthesis</keyword>
<dbReference type="GO" id="GO:0046872">
    <property type="term" value="F:metal ion binding"/>
    <property type="evidence" value="ECO:0007669"/>
    <property type="project" value="UniProtKB-KW"/>
</dbReference>
<dbReference type="InterPro" id="IPR045031">
    <property type="entry name" value="DHP_synth-like"/>
</dbReference>
<dbReference type="UniPathway" id="UPA00077">
    <property type="reaction ID" value="UER00156"/>
</dbReference>
<dbReference type="OrthoDB" id="9811744at2"/>
<dbReference type="FunFam" id="3.20.20.20:FF:000006">
    <property type="entry name" value="Dihydropteroate synthase"/>
    <property type="match status" value="1"/>
</dbReference>
<evidence type="ECO:0000256" key="4">
    <source>
        <dbReference type="ARBA" id="ARBA00009503"/>
    </source>
</evidence>
<organism evidence="14 15">
    <name type="scientific">Thermanaerosceptrum fracticalcis</name>
    <dbReference type="NCBI Taxonomy" id="1712410"/>
    <lineage>
        <taxon>Bacteria</taxon>
        <taxon>Bacillati</taxon>
        <taxon>Bacillota</taxon>
        <taxon>Clostridia</taxon>
        <taxon>Eubacteriales</taxon>
        <taxon>Peptococcaceae</taxon>
        <taxon>Thermanaerosceptrum</taxon>
    </lineage>
</organism>
<evidence type="ECO:0000256" key="9">
    <source>
        <dbReference type="ARBA" id="ARBA00022842"/>
    </source>
</evidence>
<dbReference type="KEGG" id="tfr:BR63_14525"/>
<name>A0A7G6E5P3_THEFR</name>
<dbReference type="InterPro" id="IPR006390">
    <property type="entry name" value="DHP_synth_dom"/>
</dbReference>
<feature type="domain" description="Pterin-binding" evidence="13">
    <location>
        <begin position="139"/>
        <end position="385"/>
    </location>
</feature>
<evidence type="ECO:0000313" key="14">
    <source>
        <dbReference type="EMBL" id="QNB47397.1"/>
    </source>
</evidence>
<evidence type="ECO:0000256" key="2">
    <source>
        <dbReference type="ARBA" id="ARBA00001946"/>
    </source>
</evidence>
<dbReference type="PANTHER" id="PTHR20941:SF1">
    <property type="entry name" value="FOLIC ACID SYNTHESIS PROTEIN FOL1"/>
    <property type="match status" value="1"/>
</dbReference>
<comment type="catalytic activity">
    <reaction evidence="1">
        <text>(7,8-dihydropterin-6-yl)methyl diphosphate + 4-aminobenzoate = 7,8-dihydropteroate + diphosphate</text>
        <dbReference type="Rhea" id="RHEA:19949"/>
        <dbReference type="ChEBI" id="CHEBI:17836"/>
        <dbReference type="ChEBI" id="CHEBI:17839"/>
        <dbReference type="ChEBI" id="CHEBI:33019"/>
        <dbReference type="ChEBI" id="CHEBI:72950"/>
        <dbReference type="EC" id="2.5.1.15"/>
    </reaction>
</comment>
<evidence type="ECO:0000256" key="6">
    <source>
        <dbReference type="ARBA" id="ARBA00016919"/>
    </source>
</evidence>
<dbReference type="InterPro" id="IPR000489">
    <property type="entry name" value="Pterin-binding_dom"/>
</dbReference>
<evidence type="ECO:0000256" key="8">
    <source>
        <dbReference type="ARBA" id="ARBA00022723"/>
    </source>
</evidence>
<dbReference type="Proteomes" id="UP000515847">
    <property type="component" value="Chromosome"/>
</dbReference>
<dbReference type="EMBL" id="CP045798">
    <property type="protein sequence ID" value="QNB47397.1"/>
    <property type="molecule type" value="Genomic_DNA"/>
</dbReference>
<evidence type="ECO:0000313" key="15">
    <source>
        <dbReference type="Proteomes" id="UP000515847"/>
    </source>
</evidence>
<reference evidence="14 15" key="1">
    <citation type="journal article" date="2019" name="Front. Microbiol.">
        <title>Thermoanaerosceptrum fracticalcis gen. nov. sp. nov., a Novel Fumarate-Fermenting Microorganism From a Deep Fractured Carbonate Aquifer of the US Great Basin.</title>
        <authorList>
            <person name="Hamilton-Brehm S.D."/>
            <person name="Stewart L.E."/>
            <person name="Zavarin M."/>
            <person name="Caldwell M."/>
            <person name="Lawson P.A."/>
            <person name="Onstott T.C."/>
            <person name="Grzymski J."/>
            <person name="Neveux I."/>
            <person name="Lollar B.S."/>
            <person name="Russell C.E."/>
            <person name="Moser D.P."/>
        </authorList>
    </citation>
    <scope>NUCLEOTIDE SEQUENCE [LARGE SCALE GENOMIC DNA]</scope>
    <source>
        <strain evidence="14 15">DRI-13</strain>
    </source>
</reference>
<dbReference type="GO" id="GO:0046656">
    <property type="term" value="P:folic acid biosynthetic process"/>
    <property type="evidence" value="ECO:0007669"/>
    <property type="project" value="UniProtKB-KW"/>
</dbReference>
<keyword evidence="9" id="KW-0460">Magnesium</keyword>
<dbReference type="EC" id="2.5.1.15" evidence="5"/>
<keyword evidence="8" id="KW-0479">Metal-binding</keyword>
<dbReference type="RefSeq" id="WP_034425257.1">
    <property type="nucleotide sequence ID" value="NZ_CP045798.1"/>
</dbReference>
<dbReference type="AlphaFoldDB" id="A0A7G6E5P3"/>
<comment type="cofactor">
    <cofactor evidence="2">
        <name>Mg(2+)</name>
        <dbReference type="ChEBI" id="CHEBI:18420"/>
    </cofactor>
</comment>
<sequence length="401" mass="43672">MQGPYLLDLQGKEDAEKVFYEIGCDPVGVQLMLNKAQIYPLIVKDVKSPGANALKQHMLSLGGDAVVGRGVINNSQPTSDVLLLGTLKQYKGLTEKLVYQPWGLKELGKKIKALTAQLGKKTRVEWNWADRSLTLGERTLVMGILNVTPDSFSDGAKYNTLDLARKQAIKMVEEGADIIDVGGESTRPGSRPVSLEEELNRVLPVLEVLLKELPVPISLDTYKSEVARHALFLGVHIINDVGGGKKDPHMAQVVAEKNAPVIVMHNPAEPNYRSLVPDIIEDLKESIQLYEQAGLPPEKIMVDPGIGFGKNAQQSLVVMRHLLSFQSLGKPLLLGASRKSFIGAVLDTPVNDRLEGSLAAVAWGVMKGVQAVRVHDVKETVRLVRMLEAMSSAGESDGTIR</sequence>
<comment type="pathway">
    <text evidence="3">Cofactor biosynthesis; tetrahydrofolate biosynthesis; 7,8-dihydrofolate from 2-amino-4-hydroxy-6-hydroxymethyl-7,8-dihydropteridine diphosphate and 4-aminobenzoate: step 1/2.</text>
</comment>
<keyword evidence="7 14" id="KW-0808">Transferase</keyword>
<dbReference type="PROSITE" id="PS50972">
    <property type="entry name" value="PTERIN_BINDING"/>
    <property type="match status" value="1"/>
</dbReference>
<protein>
    <recommendedName>
        <fullName evidence="6">Dihydropteroate synthase</fullName>
        <ecNumber evidence="5">2.5.1.15</ecNumber>
    </recommendedName>
    <alternativeName>
        <fullName evidence="11">Dihydropteroate pyrophosphorylase</fullName>
    </alternativeName>
</protein>
<evidence type="ECO:0000259" key="13">
    <source>
        <dbReference type="PROSITE" id="PS50972"/>
    </source>
</evidence>
<proteinExistence type="inferred from homology"/>
<dbReference type="Pfam" id="PF00809">
    <property type="entry name" value="Pterin_bind"/>
    <property type="match status" value="1"/>
</dbReference>
<evidence type="ECO:0000256" key="10">
    <source>
        <dbReference type="ARBA" id="ARBA00022909"/>
    </source>
</evidence>
<dbReference type="SUPFAM" id="SSF51717">
    <property type="entry name" value="Dihydropteroate synthetase-like"/>
    <property type="match status" value="1"/>
</dbReference>
<comment type="similarity">
    <text evidence="4">Belongs to the DHPS family.</text>
</comment>
<dbReference type="PROSITE" id="PS00793">
    <property type="entry name" value="DHPS_2"/>
    <property type="match status" value="1"/>
</dbReference>
<dbReference type="GO" id="GO:0005829">
    <property type="term" value="C:cytosol"/>
    <property type="evidence" value="ECO:0007669"/>
    <property type="project" value="TreeGrafter"/>
</dbReference>
<comment type="function">
    <text evidence="12">Catalyzes the condensation of para-aminobenzoate (pABA) with 6-hydroxymethyl-7,8-dihydropterin diphosphate (DHPt-PP) to form 7,8-dihydropteroate (H2Pte), the immediate precursor of folate derivatives.</text>
</comment>
<dbReference type="Gene3D" id="3.20.20.20">
    <property type="entry name" value="Dihydropteroate synthase-like"/>
    <property type="match status" value="1"/>
</dbReference>
<accession>A0A7G6E5P3</accession>
<dbReference type="InterPro" id="IPR011005">
    <property type="entry name" value="Dihydropteroate_synth-like_sf"/>
</dbReference>